<evidence type="ECO:0000256" key="3">
    <source>
        <dbReference type="SAM" id="MobiDB-lite"/>
    </source>
</evidence>
<evidence type="ECO:0000313" key="5">
    <source>
        <dbReference type="Proteomes" id="UP000276133"/>
    </source>
</evidence>
<reference evidence="4 5" key="1">
    <citation type="journal article" date="2018" name="Sci. Rep.">
        <title>Genomic signatures of local adaptation to the degree of environmental predictability in rotifers.</title>
        <authorList>
            <person name="Franch-Gras L."/>
            <person name="Hahn C."/>
            <person name="Garcia-Roger E.M."/>
            <person name="Carmona M.J."/>
            <person name="Serra M."/>
            <person name="Gomez A."/>
        </authorList>
    </citation>
    <scope>NUCLEOTIDE SEQUENCE [LARGE SCALE GENOMIC DNA]</scope>
    <source>
        <strain evidence="4">HYR1</strain>
    </source>
</reference>
<keyword evidence="5" id="KW-1185">Reference proteome</keyword>
<dbReference type="STRING" id="10195.A0A3M7T4P6"/>
<dbReference type="Pfam" id="PF15251">
    <property type="entry name" value="TAPR1-like"/>
    <property type="match status" value="1"/>
</dbReference>
<dbReference type="PANTHER" id="PTHR31624:SF4">
    <property type="entry name" value="CHROMOSOME 16 OPEN READING FRAME 72"/>
    <property type="match status" value="1"/>
</dbReference>
<proteinExistence type="predicted"/>
<evidence type="ECO:0000256" key="1">
    <source>
        <dbReference type="ARBA" id="ARBA00004123"/>
    </source>
</evidence>
<dbReference type="AlphaFoldDB" id="A0A3M7T4P6"/>
<feature type="compositionally biased region" description="Low complexity" evidence="3">
    <location>
        <begin position="201"/>
        <end position="211"/>
    </location>
</feature>
<dbReference type="OrthoDB" id="5823474at2759"/>
<dbReference type="InterPro" id="IPR040308">
    <property type="entry name" value="HAPR1"/>
</dbReference>
<evidence type="ECO:0000256" key="2">
    <source>
        <dbReference type="ARBA" id="ARBA00023242"/>
    </source>
</evidence>
<gene>
    <name evidence="4" type="ORF">BpHYR1_008495</name>
</gene>
<evidence type="ECO:0000313" key="4">
    <source>
        <dbReference type="EMBL" id="RNA42982.1"/>
    </source>
</evidence>
<accession>A0A3M7T4P6</accession>
<dbReference type="EMBL" id="REGN01000289">
    <property type="protein sequence ID" value="RNA42982.1"/>
    <property type="molecule type" value="Genomic_DNA"/>
</dbReference>
<dbReference type="Proteomes" id="UP000276133">
    <property type="component" value="Unassembled WGS sequence"/>
</dbReference>
<feature type="region of interest" description="Disordered" evidence="3">
    <location>
        <begin position="166"/>
        <end position="219"/>
    </location>
</feature>
<dbReference type="PANTHER" id="PTHR31624">
    <property type="entry name" value="UPF0472 PROTEIN C16ORF72"/>
    <property type="match status" value="1"/>
</dbReference>
<feature type="compositionally biased region" description="Low complexity" evidence="3">
    <location>
        <begin position="166"/>
        <end position="191"/>
    </location>
</feature>
<organism evidence="4 5">
    <name type="scientific">Brachionus plicatilis</name>
    <name type="common">Marine rotifer</name>
    <name type="synonym">Brachionus muelleri</name>
    <dbReference type="NCBI Taxonomy" id="10195"/>
    <lineage>
        <taxon>Eukaryota</taxon>
        <taxon>Metazoa</taxon>
        <taxon>Spiralia</taxon>
        <taxon>Gnathifera</taxon>
        <taxon>Rotifera</taxon>
        <taxon>Eurotatoria</taxon>
        <taxon>Monogononta</taxon>
        <taxon>Pseudotrocha</taxon>
        <taxon>Ploima</taxon>
        <taxon>Brachionidae</taxon>
        <taxon>Brachionus</taxon>
    </lineage>
</organism>
<dbReference type="InterPro" id="IPR029196">
    <property type="entry name" value="HAPSTR1-like"/>
</dbReference>
<protein>
    <submittedName>
        <fullName evidence="4">Uncharacterized protein</fullName>
    </submittedName>
</protein>
<comment type="subcellular location">
    <subcellularLocation>
        <location evidence="1">Nucleus</location>
    </subcellularLocation>
</comment>
<name>A0A3M7T4P6_BRAPC</name>
<dbReference type="GO" id="GO:0005634">
    <property type="term" value="C:nucleus"/>
    <property type="evidence" value="ECO:0007669"/>
    <property type="project" value="UniProtKB-SubCell"/>
</dbReference>
<keyword evidence="2" id="KW-0539">Nucleus</keyword>
<comment type="caution">
    <text evidence="4">The sequence shown here is derived from an EMBL/GenBank/DDBJ whole genome shotgun (WGS) entry which is preliminary data.</text>
</comment>
<sequence>MNTGSNNFDPNTNLLTEMNLNPEHTDSVITDESSLILDQYEHDTDRLLNEKLLADKEQTNQRLFQSFQTSACAVAQMFKDKSTPASDSHNLAWQSFQNSAGAITVLYKDSLDACKVHLDLGVAIGQQRKLKEIINWLKKKKRRSIRKDELISLLIGRQFTLPVPNSSFSSNPFANQPSQNQQQQTPAQNSAGSLCHKGRGQAPQAQAQAAQNTRSNTLSENTCSDLATFHEALVMHNRSRDTPVTGYSQMAYVNTHSHHHQHSHPCDDLDCFFCEQIATHIEQKRSASNFDMESPTRKRGRE</sequence>